<dbReference type="Gene3D" id="2.30.110.10">
    <property type="entry name" value="Electron Transport, Fmn-binding Protein, Chain A"/>
    <property type="match status" value="1"/>
</dbReference>
<evidence type="ECO:0000313" key="5">
    <source>
        <dbReference type="EMBL" id="CAB5019287.1"/>
    </source>
</evidence>
<sequence>MSATRDITMTQPEIDAFLQRSGHVVVGALDADGWPVGTLAAMSYANGRLALTFADSDSVAVELQRDPHLCCVWDEHVSYFEIQGVIVHGSLADDDTTLDVAKLISFDFGRLR</sequence>
<dbReference type="EMBL" id="CAFBMT010000039">
    <property type="protein sequence ID" value="CAB4958533.1"/>
    <property type="molecule type" value="Genomic_DNA"/>
</dbReference>
<organism evidence="2">
    <name type="scientific">freshwater metagenome</name>
    <dbReference type="NCBI Taxonomy" id="449393"/>
    <lineage>
        <taxon>unclassified sequences</taxon>
        <taxon>metagenomes</taxon>
        <taxon>ecological metagenomes</taxon>
    </lineage>
</organism>
<dbReference type="InterPro" id="IPR012349">
    <property type="entry name" value="Split_barrel_FMN-bd"/>
</dbReference>
<dbReference type="EMBL" id="CAFBOL010000155">
    <property type="protein sequence ID" value="CAB5019287.1"/>
    <property type="molecule type" value="Genomic_DNA"/>
</dbReference>
<proteinExistence type="predicted"/>
<accession>A0A6J6TNY2</accession>
<name>A0A6J6TNY2_9ZZZZ</name>
<dbReference type="AlphaFoldDB" id="A0A6J6TNY2"/>
<evidence type="ECO:0000313" key="1">
    <source>
        <dbReference type="EMBL" id="CAB4365527.1"/>
    </source>
</evidence>
<protein>
    <submittedName>
        <fullName evidence="2">Unannotated protein</fullName>
    </submittedName>
</protein>
<evidence type="ECO:0000313" key="2">
    <source>
        <dbReference type="EMBL" id="CAB4749162.1"/>
    </source>
</evidence>
<dbReference type="EMBL" id="CAFBIY010000285">
    <property type="protein sequence ID" value="CAB4853577.1"/>
    <property type="molecule type" value="Genomic_DNA"/>
</dbReference>
<gene>
    <name evidence="2" type="ORF">UFOPK2656_03432</name>
    <name evidence="3" type="ORF">UFOPK3267_03109</name>
    <name evidence="4" type="ORF">UFOPK3651_03351</name>
    <name evidence="5" type="ORF">UFOPK3931_03255</name>
    <name evidence="1" type="ORF">UFOPK4189_03271</name>
</gene>
<dbReference type="SUPFAM" id="SSF50475">
    <property type="entry name" value="FMN-binding split barrel"/>
    <property type="match status" value="1"/>
</dbReference>
<evidence type="ECO:0000313" key="4">
    <source>
        <dbReference type="EMBL" id="CAB4958533.1"/>
    </source>
</evidence>
<dbReference type="EMBL" id="CAEZYF010000039">
    <property type="protein sequence ID" value="CAB4749162.1"/>
    <property type="molecule type" value="Genomic_DNA"/>
</dbReference>
<reference evidence="2" key="1">
    <citation type="submission" date="2020-05" db="EMBL/GenBank/DDBJ databases">
        <authorList>
            <person name="Chiriac C."/>
            <person name="Salcher M."/>
            <person name="Ghai R."/>
            <person name="Kavagutti S V."/>
        </authorList>
    </citation>
    <scope>NUCLEOTIDE SEQUENCE</scope>
</reference>
<evidence type="ECO:0000313" key="3">
    <source>
        <dbReference type="EMBL" id="CAB4853577.1"/>
    </source>
</evidence>
<dbReference type="EMBL" id="CAESGF010000034">
    <property type="protein sequence ID" value="CAB4365527.1"/>
    <property type="molecule type" value="Genomic_DNA"/>
</dbReference>